<proteinExistence type="predicted"/>
<reference evidence="1 2" key="1">
    <citation type="submission" date="2023-09" db="EMBL/GenBank/DDBJ databases">
        <title>Microbacterium fusihabitans sp. nov., Microbacterium phycihabitans sp. nov., and Microbacterium cervinum sp. nov., isolated from dried seaweeds of beach.</title>
        <authorList>
            <person name="Lee S.D."/>
        </authorList>
    </citation>
    <scope>NUCLEOTIDE SEQUENCE [LARGE SCALE GENOMIC DNA]</scope>
    <source>
        <strain evidence="1 2">KSW2-21</strain>
    </source>
</reference>
<name>A0ABU3RYV0_9MICO</name>
<keyword evidence="2" id="KW-1185">Reference proteome</keyword>
<evidence type="ECO:0000313" key="2">
    <source>
        <dbReference type="Proteomes" id="UP001256673"/>
    </source>
</evidence>
<protein>
    <submittedName>
        <fullName evidence="1">RHS repeat-associated core domain-containing protein</fullName>
    </submittedName>
</protein>
<dbReference type="Proteomes" id="UP001256673">
    <property type="component" value="Unassembled WGS sequence"/>
</dbReference>
<dbReference type="Gene3D" id="2.180.10.10">
    <property type="entry name" value="RHS repeat-associated core"/>
    <property type="match status" value="1"/>
</dbReference>
<evidence type="ECO:0000313" key="1">
    <source>
        <dbReference type="EMBL" id="MDU0328038.1"/>
    </source>
</evidence>
<gene>
    <name evidence="1" type="ORF">RWH43_14865</name>
</gene>
<sequence length="361" mass="37185">MWAESGELRRAFGAIATYKGSRTPFVRDAAGRVVSRTVDPAGDAPTVTKRYLYAGAGDSPVAVVSADASSVWMLSLPGGVTVDVPSAGASTWAYPSLQGHTLTTGDGTTSTGVQLYDPFGQPLDAATLAIGTAAANASGVVDETSGWHQGAQKLVEATEDTLIVEMGARLYVPTLGRFLQVDPVEGGVDNDYVWPTDPIGYSDLSGRAWWDEAFETTQRFAKSAAQFVTDTPAVQAALFACGLVPNAVAVACGALSAGAYAVQGRYGEAAASAAGMVIGSAAAGALKLGIKAVAVASVRPVMGVSTRAALRTSRNRYVTSTTYQRSAISTLVGYAVENAIKSVLVASAPSRGSRPVNRGMY</sequence>
<dbReference type="NCBIfam" id="TIGR03696">
    <property type="entry name" value="Rhs_assc_core"/>
    <property type="match status" value="1"/>
</dbReference>
<organism evidence="1 2">
    <name type="scientific">Microbacterium algihabitans</name>
    <dbReference type="NCBI Taxonomy" id="3075992"/>
    <lineage>
        <taxon>Bacteria</taxon>
        <taxon>Bacillati</taxon>
        <taxon>Actinomycetota</taxon>
        <taxon>Actinomycetes</taxon>
        <taxon>Micrococcales</taxon>
        <taxon>Microbacteriaceae</taxon>
        <taxon>Microbacterium</taxon>
    </lineage>
</organism>
<dbReference type="InterPro" id="IPR022385">
    <property type="entry name" value="Rhs_assc_core"/>
</dbReference>
<dbReference type="EMBL" id="JAWDIU010000006">
    <property type="protein sequence ID" value="MDU0328038.1"/>
    <property type="molecule type" value="Genomic_DNA"/>
</dbReference>
<dbReference type="RefSeq" id="WP_230705431.1">
    <property type="nucleotide sequence ID" value="NZ_JAWDIU010000006.1"/>
</dbReference>
<accession>A0ABU3RYV0</accession>
<comment type="caution">
    <text evidence="1">The sequence shown here is derived from an EMBL/GenBank/DDBJ whole genome shotgun (WGS) entry which is preliminary data.</text>
</comment>